<protein>
    <recommendedName>
        <fullName evidence="4">DoxX family protein</fullName>
    </recommendedName>
</protein>
<evidence type="ECO:0000256" key="1">
    <source>
        <dbReference type="SAM" id="Phobius"/>
    </source>
</evidence>
<feature type="transmembrane region" description="Helical" evidence="1">
    <location>
        <begin position="77"/>
        <end position="97"/>
    </location>
</feature>
<evidence type="ECO:0000313" key="2">
    <source>
        <dbReference type="EMBL" id="POZ50235.1"/>
    </source>
</evidence>
<accession>A0A2S5CHE9</accession>
<keyword evidence="1" id="KW-0812">Transmembrane</keyword>
<gene>
    <name evidence="2" type="ORF">AADEFJLK_03984</name>
</gene>
<feature type="transmembrane region" description="Helical" evidence="1">
    <location>
        <begin position="103"/>
        <end position="123"/>
    </location>
</feature>
<name>A0A2S5CHE9_9GAMM</name>
<organism evidence="2 3">
    <name type="scientific">Methylovulum psychrotolerans</name>
    <dbReference type="NCBI Taxonomy" id="1704499"/>
    <lineage>
        <taxon>Bacteria</taxon>
        <taxon>Pseudomonadati</taxon>
        <taxon>Pseudomonadota</taxon>
        <taxon>Gammaproteobacteria</taxon>
        <taxon>Methylococcales</taxon>
        <taxon>Methylococcaceae</taxon>
        <taxon>Methylovulum</taxon>
    </lineage>
</organism>
<evidence type="ECO:0008006" key="4">
    <source>
        <dbReference type="Google" id="ProtNLM"/>
    </source>
</evidence>
<sequence length="129" mass="14074">MTNNSLILHICRHSIALVWLYQGLIPKLLGPHHDEIAMSRALGISAEAATALAYIGGGLEMLLGVLVMVFYQRAWPFLLTILAMVSLWVFTALYAPWFVQAAFNPTTANLAVAALAMIALVCLKHNLKA</sequence>
<comment type="caution">
    <text evidence="2">The sequence shown here is derived from an EMBL/GenBank/DDBJ whole genome shotgun (WGS) entry which is preliminary data.</text>
</comment>
<keyword evidence="1" id="KW-0472">Membrane</keyword>
<evidence type="ECO:0000313" key="3">
    <source>
        <dbReference type="Proteomes" id="UP000237423"/>
    </source>
</evidence>
<dbReference type="EMBL" id="PGFZ01000013">
    <property type="protein sequence ID" value="POZ50235.1"/>
    <property type="molecule type" value="Genomic_DNA"/>
</dbReference>
<dbReference type="InterPro" id="IPR025695">
    <property type="entry name" value="DoxX-like"/>
</dbReference>
<proteinExistence type="predicted"/>
<feature type="transmembrane region" description="Helical" evidence="1">
    <location>
        <begin position="48"/>
        <end position="70"/>
    </location>
</feature>
<dbReference type="AlphaFoldDB" id="A0A2S5CHE9"/>
<reference evidence="2 3" key="1">
    <citation type="submission" date="2017-11" db="EMBL/GenBank/DDBJ databases">
        <title>Draft Genome Sequence of Methylobacter psychrotolerans Sph1T, an Obligate Methanotroph from Low-Temperature Environments.</title>
        <authorList>
            <person name="Oshkin I.Y."/>
            <person name="Miroshnikov K."/>
            <person name="Belova S.E."/>
            <person name="Korzhenkov A."/>
            <person name="Toshchakov S.V."/>
            <person name="Dedysh S.N."/>
        </authorList>
    </citation>
    <scope>NUCLEOTIDE SEQUENCE [LARGE SCALE GENOMIC DNA]</scope>
    <source>
        <strain evidence="2 3">Sph1</strain>
    </source>
</reference>
<dbReference type="Proteomes" id="UP000237423">
    <property type="component" value="Unassembled WGS sequence"/>
</dbReference>
<dbReference type="RefSeq" id="WP_103975513.1">
    <property type="nucleotide sequence ID" value="NZ_PGFZ01000013.1"/>
</dbReference>
<dbReference type="Pfam" id="PF13781">
    <property type="entry name" value="DoxX_3"/>
    <property type="match status" value="1"/>
</dbReference>
<keyword evidence="1" id="KW-1133">Transmembrane helix</keyword>